<evidence type="ECO:0000313" key="6">
    <source>
        <dbReference type="Proteomes" id="UP000552560"/>
    </source>
</evidence>
<evidence type="ECO:0000313" key="3">
    <source>
        <dbReference type="EMBL" id="KAA6181524.1"/>
    </source>
</evidence>
<dbReference type="SUPFAM" id="SSF53474">
    <property type="entry name" value="alpha/beta-Hydrolases"/>
    <property type="match status" value="1"/>
</dbReference>
<keyword evidence="1" id="KW-0812">Transmembrane</keyword>
<dbReference type="Pfam" id="PF00561">
    <property type="entry name" value="Abhydrolase_1"/>
    <property type="match status" value="1"/>
</dbReference>
<evidence type="ECO:0000313" key="4">
    <source>
        <dbReference type="EMBL" id="NMY00098.1"/>
    </source>
</evidence>
<dbReference type="RefSeq" id="WP_014754857.1">
    <property type="nucleotide sequence ID" value="NZ_JAAQWE010000034.1"/>
</dbReference>
<dbReference type="AlphaFoldDB" id="A0A5M8FB24"/>
<dbReference type="InterPro" id="IPR029058">
    <property type="entry name" value="AB_hydrolase_fold"/>
</dbReference>
<keyword evidence="3" id="KW-0378">Hydrolase</keyword>
<accession>A0A5M8FB24</accession>
<dbReference type="InterPro" id="IPR000073">
    <property type="entry name" value="AB_hydrolase_1"/>
</dbReference>
<name>A0A5M8FB24_PSEVE</name>
<evidence type="ECO:0000259" key="2">
    <source>
        <dbReference type="Pfam" id="PF00561"/>
    </source>
</evidence>
<reference evidence="4 6" key="2">
    <citation type="journal article" date="2020" name="Front. Microbiol.">
        <title>Genetic Organization of the aprX-lipA2 Operon Affects the Proteolytic Potential of Pseudomonas Species in Milk.</title>
        <authorList>
            <person name="Maier C."/>
            <person name="Huptas C."/>
            <person name="von Neubeck M."/>
            <person name="Scherer S."/>
            <person name="Wenning M."/>
            <person name="Lucking G."/>
        </authorList>
    </citation>
    <scope>NUCLEOTIDE SEQUENCE [LARGE SCALE GENOMIC DNA]</scope>
    <source>
        <strain evidence="4 6">WS 4671</strain>
    </source>
</reference>
<dbReference type="Gene3D" id="3.40.50.1820">
    <property type="entry name" value="alpha/beta hydrolase"/>
    <property type="match status" value="1"/>
</dbReference>
<sequence length="298" mass="33551">MKPVDIVTLVRSTWENTIETKRLAQLQAIRATLDAEHLELFDSLVDMQISNVKDDAQAITLMLVHGIQTDGSWHELVKAAFRDVAHVRVKGLGYHCVTALQLACPFRSTPINKIANDFRDARLMEPTARIMVIAHSFGTYIISRILAKYTDINIERIVLCGSIIKGNYAWEKHARHMAAGNIVNDVGTRDFYPVLATFSTIGYGGTGRNGFKNTRVADRYFDYGHSDFFEPDKDHIVKYWKPYILDGTIVESEWDSIKPKTHLGIMLACHPWIGRPAFYATVGLITAAVAGLAWWLLT</sequence>
<dbReference type="EMBL" id="VWXT01000132">
    <property type="protein sequence ID" value="KAA6181524.1"/>
    <property type="molecule type" value="Genomic_DNA"/>
</dbReference>
<dbReference type="GO" id="GO:0016787">
    <property type="term" value="F:hydrolase activity"/>
    <property type="evidence" value="ECO:0007669"/>
    <property type="project" value="UniProtKB-KW"/>
</dbReference>
<dbReference type="Proteomes" id="UP000552560">
    <property type="component" value="Unassembled WGS sequence"/>
</dbReference>
<feature type="transmembrane region" description="Helical" evidence="1">
    <location>
        <begin position="277"/>
        <end position="297"/>
    </location>
</feature>
<dbReference type="Proteomes" id="UP000323909">
    <property type="component" value="Unassembled WGS sequence"/>
</dbReference>
<dbReference type="GeneID" id="69978470"/>
<comment type="caution">
    <text evidence="3">The sequence shown here is derived from an EMBL/GenBank/DDBJ whole genome shotgun (WGS) entry which is preliminary data.</text>
</comment>
<feature type="domain" description="AB hydrolase-1" evidence="2">
    <location>
        <begin position="60"/>
        <end position="178"/>
    </location>
</feature>
<dbReference type="EMBL" id="JAAQWE010000034">
    <property type="protein sequence ID" value="NMY00098.1"/>
    <property type="molecule type" value="Genomic_DNA"/>
</dbReference>
<organism evidence="3 5">
    <name type="scientific">Pseudomonas veronii</name>
    <dbReference type="NCBI Taxonomy" id="76761"/>
    <lineage>
        <taxon>Bacteria</taxon>
        <taxon>Pseudomonadati</taxon>
        <taxon>Pseudomonadota</taxon>
        <taxon>Gammaproteobacteria</taxon>
        <taxon>Pseudomonadales</taxon>
        <taxon>Pseudomonadaceae</taxon>
        <taxon>Pseudomonas</taxon>
    </lineage>
</organism>
<gene>
    <name evidence="3" type="ORF">F3K53_10030</name>
    <name evidence="4" type="ORF">HBO43_26275</name>
</gene>
<evidence type="ECO:0000313" key="5">
    <source>
        <dbReference type="Proteomes" id="UP000323909"/>
    </source>
</evidence>
<reference evidence="3 5" key="1">
    <citation type="submission" date="2019-09" db="EMBL/GenBank/DDBJ databases">
        <title>Genomic sequencing of 4 copper resistant soil isolates.</title>
        <authorList>
            <person name="Havryliuk O."/>
        </authorList>
    </citation>
    <scope>NUCLEOTIDE SEQUENCE [LARGE SCALE GENOMIC DNA]</scope>
    <source>
        <strain evidence="3 5">UKR4</strain>
    </source>
</reference>
<keyword evidence="1" id="KW-0472">Membrane</keyword>
<proteinExistence type="predicted"/>
<evidence type="ECO:0000256" key="1">
    <source>
        <dbReference type="SAM" id="Phobius"/>
    </source>
</evidence>
<protein>
    <submittedName>
        <fullName evidence="3">Alpha/beta hydrolase</fullName>
    </submittedName>
</protein>
<keyword evidence="1" id="KW-1133">Transmembrane helix</keyword>